<keyword evidence="7 11" id="KW-0482">Metalloprotease</keyword>
<evidence type="ECO:0000256" key="10">
    <source>
        <dbReference type="PIRSR" id="PIRSR634016-4"/>
    </source>
</evidence>
<dbReference type="PANTHER" id="PTHR11533:SF174">
    <property type="entry name" value="PUROMYCIN-SENSITIVE AMINOPEPTIDASE-RELATED"/>
    <property type="match status" value="1"/>
</dbReference>
<evidence type="ECO:0000256" key="2">
    <source>
        <dbReference type="ARBA" id="ARBA00022438"/>
    </source>
</evidence>
<dbReference type="SUPFAM" id="SSF48371">
    <property type="entry name" value="ARM repeat"/>
    <property type="match status" value="1"/>
</dbReference>
<evidence type="ECO:0000313" key="16">
    <source>
        <dbReference type="Proteomes" id="UP000241818"/>
    </source>
</evidence>
<dbReference type="SUPFAM" id="SSF63737">
    <property type="entry name" value="Leukotriene A4 hydrolase N-terminal domain"/>
    <property type="match status" value="1"/>
</dbReference>
<evidence type="ECO:0000256" key="11">
    <source>
        <dbReference type="RuleBase" id="RU364040"/>
    </source>
</evidence>
<feature type="active site" description="Proton acceptor" evidence="8">
    <location>
        <position position="305"/>
    </location>
</feature>
<organism evidence="15 16">
    <name type="scientific">Amorphotheca resinae ATCC 22711</name>
    <dbReference type="NCBI Taxonomy" id="857342"/>
    <lineage>
        <taxon>Eukaryota</taxon>
        <taxon>Fungi</taxon>
        <taxon>Dikarya</taxon>
        <taxon>Ascomycota</taxon>
        <taxon>Pezizomycotina</taxon>
        <taxon>Leotiomycetes</taxon>
        <taxon>Helotiales</taxon>
        <taxon>Amorphothecaceae</taxon>
        <taxon>Amorphotheca</taxon>
    </lineage>
</organism>
<keyword evidence="16" id="KW-1185">Reference proteome</keyword>
<dbReference type="GO" id="GO:0005737">
    <property type="term" value="C:cytoplasm"/>
    <property type="evidence" value="ECO:0007669"/>
    <property type="project" value="TreeGrafter"/>
</dbReference>
<accession>A0A2T3BDR8</accession>
<dbReference type="GO" id="GO:0006508">
    <property type="term" value="P:proteolysis"/>
    <property type="evidence" value="ECO:0007669"/>
    <property type="project" value="UniProtKB-KW"/>
</dbReference>
<dbReference type="InterPro" id="IPR016024">
    <property type="entry name" value="ARM-type_fold"/>
</dbReference>
<keyword evidence="2 11" id="KW-0031">Aminopeptidase</keyword>
<dbReference type="OrthoDB" id="10031169at2759"/>
<dbReference type="Gene3D" id="1.25.50.20">
    <property type="match status" value="1"/>
</dbReference>
<dbReference type="EC" id="3.4.11.-" evidence="11"/>
<dbReference type="Pfam" id="PF01433">
    <property type="entry name" value="Peptidase_M1"/>
    <property type="match status" value="1"/>
</dbReference>
<dbReference type="Proteomes" id="UP000241818">
    <property type="component" value="Unassembled WGS sequence"/>
</dbReference>
<dbReference type="InterPro" id="IPR024571">
    <property type="entry name" value="ERAP1-like_C_dom"/>
</dbReference>
<feature type="binding site" evidence="9">
    <location>
        <position position="304"/>
    </location>
    <ligand>
        <name>Zn(2+)</name>
        <dbReference type="ChEBI" id="CHEBI:29105"/>
        <note>catalytic</note>
    </ligand>
</feature>
<keyword evidence="5 11" id="KW-0378">Hydrolase</keyword>
<feature type="binding site" evidence="9">
    <location>
        <position position="308"/>
    </location>
    <ligand>
        <name>Zn(2+)</name>
        <dbReference type="ChEBI" id="CHEBI:29105"/>
        <note>catalytic</note>
    </ligand>
</feature>
<proteinExistence type="inferred from homology"/>
<reference evidence="15 16" key="1">
    <citation type="journal article" date="2018" name="New Phytol.">
        <title>Comparative genomics and transcriptomics depict ericoid mycorrhizal fungi as versatile saprotrophs and plant mutualists.</title>
        <authorList>
            <person name="Martino E."/>
            <person name="Morin E."/>
            <person name="Grelet G.A."/>
            <person name="Kuo A."/>
            <person name="Kohler A."/>
            <person name="Daghino S."/>
            <person name="Barry K.W."/>
            <person name="Cichocki N."/>
            <person name="Clum A."/>
            <person name="Dockter R.B."/>
            <person name="Hainaut M."/>
            <person name="Kuo R.C."/>
            <person name="LaButti K."/>
            <person name="Lindahl B.D."/>
            <person name="Lindquist E.A."/>
            <person name="Lipzen A."/>
            <person name="Khouja H.R."/>
            <person name="Magnuson J."/>
            <person name="Murat C."/>
            <person name="Ohm R.A."/>
            <person name="Singer S.W."/>
            <person name="Spatafora J.W."/>
            <person name="Wang M."/>
            <person name="Veneault-Fourrey C."/>
            <person name="Henrissat B."/>
            <person name="Grigoriev I.V."/>
            <person name="Martin F.M."/>
            <person name="Perotto S."/>
        </authorList>
    </citation>
    <scope>NUCLEOTIDE SEQUENCE [LARGE SCALE GENOMIC DNA]</scope>
    <source>
        <strain evidence="15 16">ATCC 22711</strain>
    </source>
</reference>
<feature type="domain" description="Peptidase M1 membrane alanine aminopeptidase" evidence="12">
    <location>
        <begin position="234"/>
        <end position="449"/>
    </location>
</feature>
<dbReference type="Pfam" id="PF11838">
    <property type="entry name" value="ERAP1_C"/>
    <property type="match status" value="1"/>
</dbReference>
<comment type="cofactor">
    <cofactor evidence="9 11">
        <name>Zn(2+)</name>
        <dbReference type="ChEBI" id="CHEBI:29105"/>
    </cofactor>
    <text evidence="9 11">Binds 1 zinc ion per subunit.</text>
</comment>
<dbReference type="RefSeq" id="XP_024725003.1">
    <property type="nucleotide sequence ID" value="XM_024863254.1"/>
</dbReference>
<evidence type="ECO:0000256" key="7">
    <source>
        <dbReference type="ARBA" id="ARBA00023049"/>
    </source>
</evidence>
<dbReference type="SUPFAM" id="SSF55486">
    <property type="entry name" value="Metalloproteases ('zincins'), catalytic domain"/>
    <property type="match status" value="1"/>
</dbReference>
<dbReference type="InParanoid" id="A0A2T3BDR8"/>
<protein>
    <recommendedName>
        <fullName evidence="11">Aminopeptidase</fullName>
        <ecNumber evidence="11">3.4.11.-</ecNumber>
    </recommendedName>
</protein>
<evidence type="ECO:0000256" key="1">
    <source>
        <dbReference type="ARBA" id="ARBA00010136"/>
    </source>
</evidence>
<dbReference type="Pfam" id="PF17900">
    <property type="entry name" value="Peptidase_M1_N"/>
    <property type="match status" value="1"/>
</dbReference>
<dbReference type="InterPro" id="IPR034016">
    <property type="entry name" value="M1_APN-typ"/>
</dbReference>
<dbReference type="EMBL" id="KZ679006">
    <property type="protein sequence ID" value="PSS27478.1"/>
    <property type="molecule type" value="Genomic_DNA"/>
</dbReference>
<evidence type="ECO:0000313" key="15">
    <source>
        <dbReference type="EMBL" id="PSS27478.1"/>
    </source>
</evidence>
<evidence type="ECO:0000256" key="3">
    <source>
        <dbReference type="ARBA" id="ARBA00022670"/>
    </source>
</evidence>
<evidence type="ECO:0000259" key="13">
    <source>
        <dbReference type="Pfam" id="PF11838"/>
    </source>
</evidence>
<evidence type="ECO:0000256" key="5">
    <source>
        <dbReference type="ARBA" id="ARBA00022801"/>
    </source>
</evidence>
<feature type="site" description="Transition state stabilizer" evidence="10">
    <location>
        <position position="390"/>
    </location>
</feature>
<evidence type="ECO:0000259" key="12">
    <source>
        <dbReference type="Pfam" id="PF01433"/>
    </source>
</evidence>
<evidence type="ECO:0000256" key="9">
    <source>
        <dbReference type="PIRSR" id="PIRSR634016-3"/>
    </source>
</evidence>
<dbReference type="AlphaFoldDB" id="A0A2T3BDR8"/>
<feature type="binding site" evidence="9">
    <location>
        <position position="327"/>
    </location>
    <ligand>
        <name>Zn(2+)</name>
        <dbReference type="ChEBI" id="CHEBI:29105"/>
        <note>catalytic</note>
    </ligand>
</feature>
<feature type="domain" description="ERAP1-like C-terminal" evidence="13">
    <location>
        <begin position="521"/>
        <end position="836"/>
    </location>
</feature>
<dbReference type="InterPro" id="IPR027268">
    <property type="entry name" value="Peptidase_M4/M1_CTD_sf"/>
</dbReference>
<evidence type="ECO:0000259" key="14">
    <source>
        <dbReference type="Pfam" id="PF17900"/>
    </source>
</evidence>
<gene>
    <name evidence="15" type="ORF">M430DRAFT_154654</name>
</gene>
<comment type="similarity">
    <text evidence="1 11">Belongs to the peptidase M1 family.</text>
</comment>
<dbReference type="STRING" id="857342.A0A2T3BDR8"/>
<dbReference type="FunFam" id="1.10.390.10:FF:000006">
    <property type="entry name" value="Puromycin-sensitive aminopeptidase"/>
    <property type="match status" value="1"/>
</dbReference>
<dbReference type="GO" id="GO:0043171">
    <property type="term" value="P:peptide catabolic process"/>
    <property type="evidence" value="ECO:0007669"/>
    <property type="project" value="TreeGrafter"/>
</dbReference>
<dbReference type="Gene3D" id="1.10.390.10">
    <property type="entry name" value="Neutral Protease Domain 2"/>
    <property type="match status" value="1"/>
</dbReference>
<dbReference type="PANTHER" id="PTHR11533">
    <property type="entry name" value="PROTEASE M1 ZINC METALLOPROTEASE"/>
    <property type="match status" value="1"/>
</dbReference>
<name>A0A2T3BDR8_AMORE</name>
<keyword evidence="3 11" id="KW-0645">Protease</keyword>
<keyword evidence="6 9" id="KW-0862">Zinc</keyword>
<dbReference type="InterPro" id="IPR014782">
    <property type="entry name" value="Peptidase_M1_dom"/>
</dbReference>
<dbReference type="InterPro" id="IPR050344">
    <property type="entry name" value="Peptidase_M1_aminopeptidases"/>
</dbReference>
<keyword evidence="4 9" id="KW-0479">Metal-binding</keyword>
<dbReference type="InterPro" id="IPR042097">
    <property type="entry name" value="Aminopeptidase_N-like_N_sf"/>
</dbReference>
<dbReference type="GO" id="GO:0016020">
    <property type="term" value="C:membrane"/>
    <property type="evidence" value="ECO:0007669"/>
    <property type="project" value="TreeGrafter"/>
</dbReference>
<dbReference type="InterPro" id="IPR001930">
    <property type="entry name" value="Peptidase_M1"/>
</dbReference>
<dbReference type="GO" id="GO:0070006">
    <property type="term" value="F:metalloaminopeptidase activity"/>
    <property type="evidence" value="ECO:0007669"/>
    <property type="project" value="TreeGrafter"/>
</dbReference>
<evidence type="ECO:0000256" key="8">
    <source>
        <dbReference type="PIRSR" id="PIRSR634016-1"/>
    </source>
</evidence>
<evidence type="ECO:0000256" key="6">
    <source>
        <dbReference type="ARBA" id="ARBA00022833"/>
    </source>
</evidence>
<sequence length="871" mass="97548">MGGESIFAGIRPTHYGLRIETNLEDGVFEGTVAIDVEVKESITSISLDARELEIPSITVYDETGKLCPVSNFEIDNARETLKILLEEPVPANSKLRLCLLFAASLKRSEGGFYITSMPSDSSDSKVIASTIMEARNARMVFPCFDNPGLKATFSVTLVGEERLTFLGNMPVKSDTEIWTKAGARRVIEFEKTPVMSTYLVAFAVGEFNMIETNSFRVPVRAYAPIEYEIENCRFALGLACKALEIFEATLNIQYPLPKLDLLAIPGATAGMENWGLVTLPPAIQCISHDDSASERAFAINLIFHEIAHQWIGNLVTMKSWDNFWIKEGLSDWAVIYACNQMSEGSESWQNFVVDGYQTALIMDSKRLSHPLEGSISGSKSIDELFDDITYKKGCAVLRMLSAHLGEEVFLRGLRQYLKQYAYQNTDTEDLWKVLTEVCGSDVGAIMGIWTKEAGYPFISLTEDESSGTISVTQNRFLLTGYSTMGENEILFPILLKIRHGGVTLEEELVGINKTIKVPSEFYKINADQTGFYRVAYPPDRLLKLGESISTGKELLSAEDRAGIISDTAALVFSCCPFLKASDLLRLLQNFENETSYIVWKMILSTLRELSQYLASEDCDATVAIARFQKQLVKKCLDTVLNLAENDNINEQRFKALMFGNPGNDDNLIESACSLFDRFIQGDTNNISPTIRREIFKLTMKKGDSDAYNQLTNRLKKANTAERNDILASLGYSENISCIKKNMQLAMSPGLLSEPEIGVLMRPVVTHENGRGVLWAILKSEAWKEIPGLSLQKLFPLFQIVLDSFTTIEQYEDAKDFFGDKDTSEFDAALNQSLDLILARFRWVERDREDVLDWLKRNGYYHQSQNGVTGSV</sequence>
<dbReference type="Gene3D" id="2.60.40.1730">
    <property type="entry name" value="tricorn interacting facor f3 domain"/>
    <property type="match status" value="1"/>
</dbReference>
<dbReference type="CDD" id="cd09601">
    <property type="entry name" value="M1_APN-Q_like"/>
    <property type="match status" value="1"/>
</dbReference>
<dbReference type="Gene3D" id="2.60.40.1910">
    <property type="match status" value="1"/>
</dbReference>
<dbReference type="InterPro" id="IPR045357">
    <property type="entry name" value="Aminopeptidase_N-like_N"/>
</dbReference>
<feature type="domain" description="Aminopeptidase N-like N-terminal" evidence="14">
    <location>
        <begin position="12"/>
        <end position="199"/>
    </location>
</feature>
<dbReference type="GO" id="GO:0042277">
    <property type="term" value="F:peptide binding"/>
    <property type="evidence" value="ECO:0007669"/>
    <property type="project" value="TreeGrafter"/>
</dbReference>
<dbReference type="GeneID" id="36571335"/>
<dbReference type="PRINTS" id="PR00756">
    <property type="entry name" value="ALADIPTASE"/>
</dbReference>
<dbReference type="GO" id="GO:0008270">
    <property type="term" value="F:zinc ion binding"/>
    <property type="evidence" value="ECO:0007669"/>
    <property type="project" value="UniProtKB-UniRule"/>
</dbReference>
<evidence type="ECO:0000256" key="4">
    <source>
        <dbReference type="ARBA" id="ARBA00022723"/>
    </source>
</evidence>